<sequence length="143" mass="15905">MNTQDYNTLTEVIEAMIDEGEKPIKAIAAEIGKPYPTLKRELNPADDGAKLGADALLGIMRSCGSIAPLEWLADRLGYVVRRKGWAEPDRSSWGEEMADVQEAIGEMASRMIRREHPSLVDNASELVKIQLDQACTKYEEGRQ</sequence>
<evidence type="ECO:0000313" key="1">
    <source>
        <dbReference type="EMBL" id="DAF89939.1"/>
    </source>
</evidence>
<dbReference type="Pfam" id="PF06892">
    <property type="entry name" value="Phage_CP76"/>
    <property type="match status" value="1"/>
</dbReference>
<organism evidence="1">
    <name type="scientific">Siphoviridae sp. ctwHj1</name>
    <dbReference type="NCBI Taxonomy" id="2825727"/>
    <lineage>
        <taxon>Viruses</taxon>
        <taxon>Duplodnaviria</taxon>
        <taxon>Heunggongvirae</taxon>
        <taxon>Uroviricota</taxon>
        <taxon>Caudoviricetes</taxon>
    </lineage>
</organism>
<dbReference type="EMBL" id="BK016018">
    <property type="protein sequence ID" value="DAF89939.1"/>
    <property type="molecule type" value="Genomic_DNA"/>
</dbReference>
<protein>
    <submittedName>
        <fullName evidence="1">Regulatory protein</fullName>
    </submittedName>
</protein>
<proteinExistence type="predicted"/>
<reference evidence="1" key="1">
    <citation type="journal article" date="2021" name="Proc. Natl. Acad. Sci. U.S.A.">
        <title>A Catalog of Tens of Thousands of Viruses from Human Metagenomes Reveals Hidden Associations with Chronic Diseases.</title>
        <authorList>
            <person name="Tisza M.J."/>
            <person name="Buck C.B."/>
        </authorList>
    </citation>
    <scope>NUCLEOTIDE SEQUENCE</scope>
    <source>
        <strain evidence="1">CtwHj1</strain>
    </source>
</reference>
<accession>A0A8S5U653</accession>
<name>A0A8S5U653_9CAUD</name>
<dbReference type="InterPro" id="IPR009679">
    <property type="entry name" value="Phage_186_CII-like"/>
</dbReference>
<dbReference type="GO" id="GO:0003677">
    <property type="term" value="F:DNA binding"/>
    <property type="evidence" value="ECO:0007669"/>
    <property type="project" value="InterPro"/>
</dbReference>